<evidence type="ECO:0000259" key="2">
    <source>
        <dbReference type="Pfam" id="PF02579"/>
    </source>
</evidence>
<dbReference type="EMBL" id="FNCY01000004">
    <property type="protein sequence ID" value="SDH19950.1"/>
    <property type="molecule type" value="Genomic_DNA"/>
</dbReference>
<proteinExistence type="predicted"/>
<dbReference type="STRING" id="83767.SAMN05660652_01376"/>
<dbReference type="PANTHER" id="PTHR33937:SF2">
    <property type="entry name" value="DINITROGENASE IRON-MOLYBDENUM COFACTOR BIOSYNTHESIS DOMAIN-CONTAINING PROTEIN"/>
    <property type="match status" value="1"/>
</dbReference>
<organism evidence="3 4">
    <name type="scientific">Propionivibrio dicarboxylicus</name>
    <dbReference type="NCBI Taxonomy" id="83767"/>
    <lineage>
        <taxon>Bacteria</taxon>
        <taxon>Pseudomonadati</taxon>
        <taxon>Pseudomonadota</taxon>
        <taxon>Betaproteobacteria</taxon>
        <taxon>Rhodocyclales</taxon>
        <taxon>Rhodocyclaceae</taxon>
        <taxon>Propionivibrio</taxon>
    </lineage>
</organism>
<protein>
    <submittedName>
        <fullName evidence="3">Predicted Fe-Mo cluster-binding protein, NifX family</fullName>
    </submittedName>
</protein>
<evidence type="ECO:0000313" key="3">
    <source>
        <dbReference type="EMBL" id="SDH19950.1"/>
    </source>
</evidence>
<evidence type="ECO:0000313" key="4">
    <source>
        <dbReference type="Proteomes" id="UP000198607"/>
    </source>
</evidence>
<dbReference type="AlphaFoldDB" id="A0A1G8AI19"/>
<accession>A0A1G8AI19</accession>
<dbReference type="RefSeq" id="WP_091935831.1">
    <property type="nucleotide sequence ID" value="NZ_FNCY01000004.1"/>
</dbReference>
<dbReference type="InterPro" id="IPR003731">
    <property type="entry name" value="Di-Nase_FeMo-co_biosynth"/>
</dbReference>
<gene>
    <name evidence="3" type="ORF">SAMN05660652_01376</name>
</gene>
<name>A0A1G8AI19_9RHOO</name>
<dbReference type="Gene3D" id="3.30.420.130">
    <property type="entry name" value="Dinitrogenase iron-molybdenum cofactor biosynthesis domain"/>
    <property type="match status" value="2"/>
</dbReference>
<dbReference type="Pfam" id="PF02579">
    <property type="entry name" value="Nitro_FeMo-Co"/>
    <property type="match status" value="1"/>
</dbReference>
<dbReference type="SUPFAM" id="SSF53146">
    <property type="entry name" value="Nitrogenase accessory factor-like"/>
    <property type="match status" value="2"/>
</dbReference>
<keyword evidence="4" id="KW-1185">Reference proteome</keyword>
<evidence type="ECO:0000256" key="1">
    <source>
        <dbReference type="ARBA" id="ARBA00023231"/>
    </source>
</evidence>
<dbReference type="PANTHER" id="PTHR33937">
    <property type="entry name" value="IRON-MOLYBDENUM PROTEIN-RELATED-RELATED"/>
    <property type="match status" value="1"/>
</dbReference>
<feature type="domain" description="Dinitrogenase iron-molybdenum cofactor biosynthesis" evidence="2">
    <location>
        <begin position="207"/>
        <end position="296"/>
    </location>
</feature>
<dbReference type="OrthoDB" id="9797941at2"/>
<reference evidence="3 4" key="1">
    <citation type="submission" date="2016-10" db="EMBL/GenBank/DDBJ databases">
        <authorList>
            <person name="de Groot N.N."/>
        </authorList>
    </citation>
    <scope>NUCLEOTIDE SEQUENCE [LARGE SCALE GENOMIC DNA]</scope>
    <source>
        <strain evidence="3 4">DSM 5885</strain>
    </source>
</reference>
<dbReference type="InterPro" id="IPR051840">
    <property type="entry name" value="NifX/NifY_domain"/>
</dbReference>
<sequence length="299" mass="30646">MKICIPVASSEGLAACVVPAQPDTRFLHLHDLETDSFELIDLNQPDGGDAEIAFDAIICSAISKPVFGALRQQGKHVFLTEATTVADALAEFASGEMFRIPDQAAGGGCGGGGCGGGCGGHGHDEEDAHAEGGGCGCGGHGHAHEGGGCGGHGHEGGGCGCGGHGHEHAHSHDHGHEHAHAGGCCASRPSAARGDTLRIAVTSQNRKQITEHAGKCRKFWIYETRAKAIVSKTLLELPLEQSLHASAGAETHPLDPIDLLITGSIGDGLRQRLAERGVETIVTSETDPDAVIGKLLAAL</sequence>
<keyword evidence="1" id="KW-0535">Nitrogen fixation</keyword>
<dbReference type="InterPro" id="IPR036105">
    <property type="entry name" value="DiNase_FeMo-co_biosyn_sf"/>
</dbReference>
<dbReference type="Proteomes" id="UP000198607">
    <property type="component" value="Unassembled WGS sequence"/>
</dbReference>